<dbReference type="Pfam" id="PF02826">
    <property type="entry name" value="2-Hacid_dh_C"/>
    <property type="match status" value="1"/>
</dbReference>
<evidence type="ECO:0000259" key="6">
    <source>
        <dbReference type="Pfam" id="PF02826"/>
    </source>
</evidence>
<dbReference type="Gene3D" id="3.40.50.720">
    <property type="entry name" value="NAD(P)-binding Rossmann-like Domain"/>
    <property type="match status" value="2"/>
</dbReference>
<dbReference type="EMBL" id="LYVF01000069">
    <property type="protein sequence ID" value="OAT85259.1"/>
    <property type="molecule type" value="Genomic_DNA"/>
</dbReference>
<dbReference type="CDD" id="cd05300">
    <property type="entry name" value="2-Hacid_dh_1"/>
    <property type="match status" value="1"/>
</dbReference>
<name>A0A1B7LGX2_9FIRM</name>
<organism evidence="7 8">
    <name type="scientific">Desulfotomaculum copahuensis</name>
    <dbReference type="NCBI Taxonomy" id="1838280"/>
    <lineage>
        <taxon>Bacteria</taxon>
        <taxon>Bacillati</taxon>
        <taxon>Bacillota</taxon>
        <taxon>Clostridia</taxon>
        <taxon>Eubacteriales</taxon>
        <taxon>Desulfotomaculaceae</taxon>
        <taxon>Desulfotomaculum</taxon>
    </lineage>
</organism>
<dbReference type="PANTHER" id="PTHR43333">
    <property type="entry name" value="2-HACID_DH_C DOMAIN-CONTAINING PROTEIN"/>
    <property type="match status" value="1"/>
</dbReference>
<keyword evidence="8" id="KW-1185">Reference proteome</keyword>
<dbReference type="Pfam" id="PF00389">
    <property type="entry name" value="2-Hacid_dh"/>
    <property type="match status" value="1"/>
</dbReference>
<evidence type="ECO:0000256" key="4">
    <source>
        <dbReference type="RuleBase" id="RU003719"/>
    </source>
</evidence>
<dbReference type="InterPro" id="IPR006140">
    <property type="entry name" value="D-isomer_DH_NAD-bd"/>
</dbReference>
<dbReference type="STRING" id="1838280.A6M21_06880"/>
<comment type="similarity">
    <text evidence="1 4">Belongs to the D-isomer specific 2-hydroxyacid dehydrogenase family.</text>
</comment>
<dbReference type="GO" id="GO:0016616">
    <property type="term" value="F:oxidoreductase activity, acting on the CH-OH group of donors, NAD or NADP as acceptor"/>
    <property type="evidence" value="ECO:0007669"/>
    <property type="project" value="InterPro"/>
</dbReference>
<evidence type="ECO:0000256" key="3">
    <source>
        <dbReference type="ARBA" id="ARBA00023027"/>
    </source>
</evidence>
<dbReference type="RefSeq" id="WP_066667012.1">
    <property type="nucleotide sequence ID" value="NZ_LYVF01000069.1"/>
</dbReference>
<keyword evidence="2 4" id="KW-0560">Oxidoreductase</keyword>
<gene>
    <name evidence="7" type="ORF">A6M21_06880</name>
</gene>
<evidence type="ECO:0000256" key="2">
    <source>
        <dbReference type="ARBA" id="ARBA00023002"/>
    </source>
</evidence>
<reference evidence="7 8" key="1">
    <citation type="submission" date="2016-04" db="EMBL/GenBank/DDBJ databases">
        <authorList>
            <person name="Evans L.H."/>
            <person name="Alamgir A."/>
            <person name="Owens N."/>
            <person name="Weber N.D."/>
            <person name="Virtaneva K."/>
            <person name="Barbian K."/>
            <person name="Babar A."/>
            <person name="Rosenke K."/>
        </authorList>
    </citation>
    <scope>NUCLEOTIDE SEQUENCE [LARGE SCALE GENOMIC DNA]</scope>
    <source>
        <strain evidence="7 8">LMa1</strain>
    </source>
</reference>
<dbReference type="SUPFAM" id="SSF51735">
    <property type="entry name" value="NAD(P)-binding Rossmann-fold domains"/>
    <property type="match status" value="1"/>
</dbReference>
<dbReference type="InterPro" id="IPR006139">
    <property type="entry name" value="D-isomer_2_OHA_DH_cat_dom"/>
</dbReference>
<accession>A0A1B7LGX2</accession>
<dbReference type="InterPro" id="IPR036291">
    <property type="entry name" value="NAD(P)-bd_dom_sf"/>
</dbReference>
<evidence type="ECO:0000313" key="8">
    <source>
        <dbReference type="Proteomes" id="UP000078532"/>
    </source>
</evidence>
<dbReference type="InterPro" id="IPR029752">
    <property type="entry name" value="D-isomer_DH_CS1"/>
</dbReference>
<evidence type="ECO:0000256" key="1">
    <source>
        <dbReference type="ARBA" id="ARBA00005854"/>
    </source>
</evidence>
<dbReference type="SUPFAM" id="SSF52283">
    <property type="entry name" value="Formate/glycerate dehydrogenase catalytic domain-like"/>
    <property type="match status" value="1"/>
</dbReference>
<protein>
    <recommendedName>
        <fullName evidence="9">D-isomer specific 2-hydroxyacid dehydrogenase NAD-binding domain-containing protein</fullName>
    </recommendedName>
</protein>
<feature type="domain" description="D-isomer specific 2-hydroxyacid dehydrogenase catalytic" evidence="5">
    <location>
        <begin position="36"/>
        <end position="321"/>
    </location>
</feature>
<dbReference type="OrthoDB" id="9805416at2"/>
<dbReference type="PROSITE" id="PS00065">
    <property type="entry name" value="D_2_HYDROXYACID_DH_1"/>
    <property type="match status" value="1"/>
</dbReference>
<sequence length="332" mass="37409">MAPFFDPLNVLIVQEKAEEYADLIRERFPEQVKSGKIRIMLARDEKSLPEGALDSHIIGTWPLIKEVPQMKHLQWVMTFSSGVDHWEKSRLLPAGVPLIHLPGGSAIPVSEFVLGLMLSLTKKYNQMWDNQKEARYIRIEGEELYGKTLGIIGLGGIGRAVARRAKGFDMHIIGTDVRITDVPFVDEVFLNEKVDDVIRQSDFVLLSVPETRETLGIMNESRFKLMKPTAYFINCARGSLVIKEALIKALDEGWIAGAAMDTFWIKNPLPSYLPPDDELWQAKNLIITPHISSWTNMYAKRFGAIFVENIGRFMRGEPLLNIAPGFGVPMAS</sequence>
<evidence type="ECO:0000259" key="5">
    <source>
        <dbReference type="Pfam" id="PF00389"/>
    </source>
</evidence>
<dbReference type="Proteomes" id="UP000078532">
    <property type="component" value="Unassembled WGS sequence"/>
</dbReference>
<evidence type="ECO:0008006" key="9">
    <source>
        <dbReference type="Google" id="ProtNLM"/>
    </source>
</evidence>
<dbReference type="GO" id="GO:0051287">
    <property type="term" value="F:NAD binding"/>
    <property type="evidence" value="ECO:0007669"/>
    <property type="project" value="InterPro"/>
</dbReference>
<dbReference type="PANTHER" id="PTHR43333:SF1">
    <property type="entry name" value="D-ISOMER SPECIFIC 2-HYDROXYACID DEHYDROGENASE NAD-BINDING DOMAIN-CONTAINING PROTEIN"/>
    <property type="match status" value="1"/>
</dbReference>
<evidence type="ECO:0000313" key="7">
    <source>
        <dbReference type="EMBL" id="OAT85259.1"/>
    </source>
</evidence>
<feature type="domain" description="D-isomer specific 2-hydroxyacid dehydrogenase NAD-binding" evidence="6">
    <location>
        <begin position="114"/>
        <end position="292"/>
    </location>
</feature>
<dbReference type="AlphaFoldDB" id="A0A1B7LGX2"/>
<comment type="caution">
    <text evidence="7">The sequence shown here is derived from an EMBL/GenBank/DDBJ whole genome shotgun (WGS) entry which is preliminary data.</text>
</comment>
<keyword evidence="3" id="KW-0520">NAD</keyword>
<proteinExistence type="inferred from homology"/>